<dbReference type="InterPro" id="IPR009839">
    <property type="entry name" value="SseB_N"/>
</dbReference>
<dbReference type="EMBL" id="BSRZ01000002">
    <property type="protein sequence ID" value="GLW63130.1"/>
    <property type="molecule type" value="Genomic_DNA"/>
</dbReference>
<proteinExistence type="predicted"/>
<evidence type="ECO:0000313" key="3">
    <source>
        <dbReference type="EMBL" id="GLW63130.1"/>
    </source>
</evidence>
<accession>A0A9W6PRG3</accession>
<protein>
    <recommendedName>
        <fullName evidence="2">SseB protein N-terminal domain-containing protein</fullName>
    </recommendedName>
</protein>
<evidence type="ECO:0000313" key="4">
    <source>
        <dbReference type="Proteomes" id="UP001165124"/>
    </source>
</evidence>
<keyword evidence="4" id="KW-1185">Reference proteome</keyword>
<feature type="domain" description="SseB protein N-terminal" evidence="2">
    <location>
        <begin position="24"/>
        <end position="156"/>
    </location>
</feature>
<evidence type="ECO:0000256" key="1">
    <source>
        <dbReference type="SAM" id="MobiDB-lite"/>
    </source>
</evidence>
<dbReference type="AlphaFoldDB" id="A0A9W6PRG3"/>
<dbReference type="Proteomes" id="UP001165124">
    <property type="component" value="Unassembled WGS sequence"/>
</dbReference>
<feature type="region of interest" description="Disordered" evidence="1">
    <location>
        <begin position="61"/>
        <end position="88"/>
    </location>
</feature>
<name>A0A9W6PRG3_9ACTN</name>
<feature type="region of interest" description="Disordered" evidence="1">
    <location>
        <begin position="1"/>
        <end position="22"/>
    </location>
</feature>
<comment type="caution">
    <text evidence="3">The sequence shown here is derived from an EMBL/GenBank/DDBJ whole genome shotgun (WGS) entry which is preliminary data.</text>
</comment>
<evidence type="ECO:0000259" key="2">
    <source>
        <dbReference type="Pfam" id="PF07179"/>
    </source>
</evidence>
<dbReference type="Pfam" id="PF07179">
    <property type="entry name" value="SseB"/>
    <property type="match status" value="1"/>
</dbReference>
<sequence>MAVRHLTVPEPQFPDDDGSADPRLREALAGYADGRLGEHAVLQALPDARLLIPVVAVLTEEEEAPPPAPAAAGGGRPNRPPLRREKSSEMALPTLIGEDGRRGVLGFTCLDSLKAWRPDARPVAVTARQACRAALDDGADALVVDVAGPVPFAVDGVRLHLMAEGRPIPPPHEDPDVLAAVEAAFGPEEAVSGVRVDRGGRAELAIRFTLRPGHDERAAVRRVSDRLAEMLRGRIVGGVELTVVRG</sequence>
<reference evidence="3" key="1">
    <citation type="submission" date="2023-02" db="EMBL/GenBank/DDBJ databases">
        <title>Actinomadura rubrobrunea NBRC 14622.</title>
        <authorList>
            <person name="Ichikawa N."/>
            <person name="Sato H."/>
            <person name="Tonouchi N."/>
        </authorList>
    </citation>
    <scope>NUCLEOTIDE SEQUENCE</scope>
    <source>
        <strain evidence="3">NBRC 14622</strain>
    </source>
</reference>
<organism evidence="3 4">
    <name type="scientific">Actinomadura rubrobrunea</name>
    <dbReference type="NCBI Taxonomy" id="115335"/>
    <lineage>
        <taxon>Bacteria</taxon>
        <taxon>Bacillati</taxon>
        <taxon>Actinomycetota</taxon>
        <taxon>Actinomycetes</taxon>
        <taxon>Streptosporangiales</taxon>
        <taxon>Thermomonosporaceae</taxon>
        <taxon>Actinomadura</taxon>
    </lineage>
</organism>
<gene>
    <name evidence="3" type="ORF">Arub01_13740</name>
</gene>